<gene>
    <name evidence="2" type="ORF">WJX74_010390</name>
</gene>
<sequence length="152" mass="16318">MAQLDTALPRLPPTSEKQVRCLASCSISERVPALKWRVCIAVTSHIQVTCNVDAAVKTRTPVTANHDQASANDIEKGLPEPAAAEPSVEEAQDVAAEDAQQADALPESQSQVSRLQRELEAKNIHTPLIPLIDKIAGSKSECRGHPCCCNCI</sequence>
<feature type="compositionally biased region" description="Acidic residues" evidence="1">
    <location>
        <begin position="87"/>
        <end position="96"/>
    </location>
</feature>
<reference evidence="2 3" key="1">
    <citation type="journal article" date="2024" name="Nat. Commun.">
        <title>Phylogenomics reveals the evolutionary origins of lichenization in chlorophyte algae.</title>
        <authorList>
            <person name="Puginier C."/>
            <person name="Libourel C."/>
            <person name="Otte J."/>
            <person name="Skaloud P."/>
            <person name="Haon M."/>
            <person name="Grisel S."/>
            <person name="Petersen M."/>
            <person name="Berrin J.G."/>
            <person name="Delaux P.M."/>
            <person name="Dal Grande F."/>
            <person name="Keller J."/>
        </authorList>
    </citation>
    <scope>NUCLEOTIDE SEQUENCE [LARGE SCALE GENOMIC DNA]</scope>
    <source>
        <strain evidence="2 3">SAG 2145</strain>
    </source>
</reference>
<evidence type="ECO:0000256" key="1">
    <source>
        <dbReference type="SAM" id="MobiDB-lite"/>
    </source>
</evidence>
<feature type="region of interest" description="Disordered" evidence="1">
    <location>
        <begin position="62"/>
        <end position="113"/>
    </location>
</feature>
<dbReference type="EMBL" id="JALJOS010000033">
    <property type="protein sequence ID" value="KAK9822346.1"/>
    <property type="molecule type" value="Genomic_DNA"/>
</dbReference>
<comment type="caution">
    <text evidence="2">The sequence shown here is derived from an EMBL/GenBank/DDBJ whole genome shotgun (WGS) entry which is preliminary data.</text>
</comment>
<dbReference type="Proteomes" id="UP001438707">
    <property type="component" value="Unassembled WGS sequence"/>
</dbReference>
<keyword evidence="3" id="KW-1185">Reference proteome</keyword>
<name>A0AAW1QLM0_9CHLO</name>
<proteinExistence type="predicted"/>
<evidence type="ECO:0000313" key="2">
    <source>
        <dbReference type="EMBL" id="KAK9822346.1"/>
    </source>
</evidence>
<organism evidence="2 3">
    <name type="scientific">Apatococcus lobatus</name>
    <dbReference type="NCBI Taxonomy" id="904363"/>
    <lineage>
        <taxon>Eukaryota</taxon>
        <taxon>Viridiplantae</taxon>
        <taxon>Chlorophyta</taxon>
        <taxon>core chlorophytes</taxon>
        <taxon>Trebouxiophyceae</taxon>
        <taxon>Chlorellales</taxon>
        <taxon>Chlorellaceae</taxon>
        <taxon>Apatococcus</taxon>
    </lineage>
</organism>
<accession>A0AAW1QLM0</accession>
<protein>
    <submittedName>
        <fullName evidence="2">Uncharacterized protein</fullName>
    </submittedName>
</protein>
<dbReference type="AlphaFoldDB" id="A0AAW1QLM0"/>
<evidence type="ECO:0000313" key="3">
    <source>
        <dbReference type="Proteomes" id="UP001438707"/>
    </source>
</evidence>
<feature type="compositionally biased region" description="Polar residues" evidence="1">
    <location>
        <begin position="62"/>
        <end position="71"/>
    </location>
</feature>